<protein>
    <submittedName>
        <fullName evidence="8">HyaD/HybD family hydrogenase maturation endopeptidase</fullName>
    </submittedName>
</protein>
<dbReference type="GO" id="GO:0004190">
    <property type="term" value="F:aspartic-type endopeptidase activity"/>
    <property type="evidence" value="ECO:0007669"/>
    <property type="project" value="UniProtKB-KW"/>
</dbReference>
<evidence type="ECO:0000256" key="4">
    <source>
        <dbReference type="ARBA" id="ARBA00022723"/>
    </source>
</evidence>
<dbReference type="NCBIfam" id="TIGR00140">
    <property type="entry name" value="hupD"/>
    <property type="match status" value="1"/>
</dbReference>
<accession>A0A9D1CFP2</accession>
<dbReference type="InterPro" id="IPR000671">
    <property type="entry name" value="Peptidase_A31"/>
</dbReference>
<comment type="caution">
    <text evidence="8">The sequence shown here is derived from an EMBL/GenBank/DDBJ whole genome shotgun (WGS) entry which is preliminary data.</text>
</comment>
<keyword evidence="3" id="KW-0645">Protease</keyword>
<dbReference type="Proteomes" id="UP000606463">
    <property type="component" value="Unassembled WGS sequence"/>
</dbReference>
<dbReference type="PANTHER" id="PTHR30302:SF1">
    <property type="entry name" value="HYDROGENASE 2 MATURATION PROTEASE"/>
    <property type="match status" value="1"/>
</dbReference>
<dbReference type="FunFam" id="3.40.50.1450:FF:000002">
    <property type="entry name" value="Hydrogenase 1 maturation protease"/>
    <property type="match status" value="1"/>
</dbReference>
<dbReference type="InterPro" id="IPR023430">
    <property type="entry name" value="Pept_HybD-like_dom_sf"/>
</dbReference>
<feature type="binding site" evidence="7">
    <location>
        <position position="23"/>
    </location>
    <ligand>
        <name>Ni(2+)</name>
        <dbReference type="ChEBI" id="CHEBI:49786"/>
    </ligand>
</feature>
<evidence type="ECO:0000256" key="2">
    <source>
        <dbReference type="ARBA" id="ARBA00022596"/>
    </source>
</evidence>
<sequence>MIFGDENSPIAVLGVGNILLSDEGFGVRVVQHLVKWYDFSPQIRIIDGGTLGWDLLNFLQGVEKLIIADAIDGKAAPGTFFVLRDNEVKAYFKRKVSGHEAGIQEVLAWFEIKGKPIKNITVFGVQPLSLETGLKLTPLVQNLVSKTVQEILKELQRWGIEVKKREKARNLGPWELI</sequence>
<dbReference type="SUPFAM" id="SSF53163">
    <property type="entry name" value="HybD-like"/>
    <property type="match status" value="1"/>
</dbReference>
<dbReference type="GO" id="GO:0016485">
    <property type="term" value="P:protein processing"/>
    <property type="evidence" value="ECO:0007669"/>
    <property type="project" value="InterPro"/>
</dbReference>
<gene>
    <name evidence="8" type="primary">hybD</name>
    <name evidence="8" type="ORF">EYH37_04665</name>
</gene>
<evidence type="ECO:0000256" key="5">
    <source>
        <dbReference type="ARBA" id="ARBA00022750"/>
    </source>
</evidence>
<feature type="binding site" evidence="7">
    <location>
        <position position="99"/>
    </location>
    <ligand>
        <name>Ni(2+)</name>
        <dbReference type="ChEBI" id="CHEBI:49786"/>
    </ligand>
</feature>
<feature type="binding site" evidence="7">
    <location>
        <position position="69"/>
    </location>
    <ligand>
        <name>Ni(2+)</name>
        <dbReference type="ChEBI" id="CHEBI:49786"/>
    </ligand>
</feature>
<dbReference type="EMBL" id="DQVE01000048">
    <property type="protein sequence ID" value="HIP98636.1"/>
    <property type="molecule type" value="Genomic_DNA"/>
</dbReference>
<evidence type="ECO:0000256" key="3">
    <source>
        <dbReference type="ARBA" id="ARBA00022670"/>
    </source>
</evidence>
<evidence type="ECO:0000313" key="9">
    <source>
        <dbReference type="Proteomes" id="UP000606463"/>
    </source>
</evidence>
<dbReference type="PANTHER" id="PTHR30302">
    <property type="entry name" value="HYDROGENASE 1 MATURATION PROTEASE"/>
    <property type="match status" value="1"/>
</dbReference>
<dbReference type="Gene3D" id="3.40.50.1450">
    <property type="entry name" value="HybD-like"/>
    <property type="match status" value="1"/>
</dbReference>
<keyword evidence="5" id="KW-0064">Aspartyl protease</keyword>
<dbReference type="Pfam" id="PF01750">
    <property type="entry name" value="HycI"/>
    <property type="match status" value="1"/>
</dbReference>
<dbReference type="GO" id="GO:0008047">
    <property type="term" value="F:enzyme activator activity"/>
    <property type="evidence" value="ECO:0007669"/>
    <property type="project" value="InterPro"/>
</dbReference>
<evidence type="ECO:0000256" key="6">
    <source>
        <dbReference type="ARBA" id="ARBA00022801"/>
    </source>
</evidence>
<keyword evidence="4 7" id="KW-0479">Metal-binding</keyword>
<name>A0A9D1CFP2_AQUAO</name>
<dbReference type="NCBIfam" id="TIGR00072">
    <property type="entry name" value="hydrog_prot"/>
    <property type="match status" value="1"/>
</dbReference>
<keyword evidence="6" id="KW-0378">Hydrolase</keyword>
<keyword evidence="2 7" id="KW-0533">Nickel</keyword>
<dbReference type="AlphaFoldDB" id="A0A9D1CFP2"/>
<reference evidence="8" key="1">
    <citation type="journal article" date="2020" name="ISME J.">
        <title>Gammaproteobacteria mediating utilization of methyl-, sulfur- and petroleum organic compounds in deep ocean hydrothermal plumes.</title>
        <authorList>
            <person name="Zhou Z."/>
            <person name="Liu Y."/>
            <person name="Pan J."/>
            <person name="Cron B.R."/>
            <person name="Toner B.M."/>
            <person name="Anantharaman K."/>
            <person name="Breier J.A."/>
            <person name="Dick G.J."/>
            <person name="Li M."/>
        </authorList>
    </citation>
    <scope>NUCLEOTIDE SEQUENCE</scope>
    <source>
        <strain evidence="8">SZUA-1501</strain>
    </source>
</reference>
<dbReference type="InterPro" id="IPR004419">
    <property type="entry name" value="Pept_A31_hyd_express"/>
</dbReference>
<evidence type="ECO:0000256" key="1">
    <source>
        <dbReference type="ARBA" id="ARBA00006814"/>
    </source>
</evidence>
<proteinExistence type="inferred from homology"/>
<evidence type="ECO:0000313" key="8">
    <source>
        <dbReference type="EMBL" id="HIP98636.1"/>
    </source>
</evidence>
<organism evidence="8 9">
    <name type="scientific">Aquifex aeolicus</name>
    <dbReference type="NCBI Taxonomy" id="63363"/>
    <lineage>
        <taxon>Bacteria</taxon>
        <taxon>Pseudomonadati</taxon>
        <taxon>Aquificota</taxon>
        <taxon>Aquificia</taxon>
        <taxon>Aquificales</taxon>
        <taxon>Aquificaceae</taxon>
        <taxon>Aquifex</taxon>
    </lineage>
</organism>
<dbReference type="PRINTS" id="PR00446">
    <property type="entry name" value="HYDRGNUPTAKE"/>
</dbReference>
<dbReference type="CDD" id="cd06062">
    <property type="entry name" value="H2MP_MemB-H2up"/>
    <property type="match status" value="1"/>
</dbReference>
<dbReference type="GO" id="GO:0046872">
    <property type="term" value="F:metal ion binding"/>
    <property type="evidence" value="ECO:0007669"/>
    <property type="project" value="UniProtKB-KW"/>
</dbReference>
<evidence type="ECO:0000256" key="7">
    <source>
        <dbReference type="PIRSR" id="PIRSR604419-1"/>
    </source>
</evidence>
<comment type="similarity">
    <text evidence="1">Belongs to the peptidase A31 family.</text>
</comment>